<accession>A0A7L2GQ73</accession>
<feature type="non-terminal residue" evidence="3">
    <location>
        <position position="1"/>
    </location>
</feature>
<sequence>QHQGRRRAPGERWRGGPCHVCQCLPSLAVRCSPYCPQRASGCPQGQVLVQGRADSCCSCAPAGESWGGERVPRWVGGPIPMVGGCPRHPAVAHGAVPAAGDNGTAVPPSVTPEPPSAAPSEPPGS</sequence>
<dbReference type="EMBL" id="VWYG01019779">
    <property type="protein sequence ID" value="NXQ89193.1"/>
    <property type="molecule type" value="Genomic_DNA"/>
</dbReference>
<dbReference type="OrthoDB" id="6262482at2759"/>
<dbReference type="InterPro" id="IPR001007">
    <property type="entry name" value="VWF_dom"/>
</dbReference>
<feature type="non-terminal residue" evidence="3">
    <location>
        <position position="125"/>
    </location>
</feature>
<evidence type="ECO:0000259" key="2">
    <source>
        <dbReference type="SMART" id="SM00214"/>
    </source>
</evidence>
<dbReference type="SMART" id="SM00214">
    <property type="entry name" value="VWC"/>
    <property type="match status" value="1"/>
</dbReference>
<comment type="caution">
    <text evidence="3">The sequence shown here is derived from an EMBL/GenBank/DDBJ whole genome shotgun (WGS) entry which is preliminary data.</text>
</comment>
<keyword evidence="4" id="KW-1185">Reference proteome</keyword>
<proteinExistence type="predicted"/>
<evidence type="ECO:0000313" key="3">
    <source>
        <dbReference type="EMBL" id="NXQ89193.1"/>
    </source>
</evidence>
<reference evidence="3 4" key="1">
    <citation type="submission" date="2019-09" db="EMBL/GenBank/DDBJ databases">
        <title>Bird 10,000 Genomes (B10K) Project - Family phase.</title>
        <authorList>
            <person name="Zhang G."/>
        </authorList>
    </citation>
    <scope>NUCLEOTIDE SEQUENCE [LARGE SCALE GENOMIC DNA]</scope>
    <source>
        <strain evidence="3">B10K-DU-001-56</strain>
        <tissue evidence="3">Muscle</tissue>
    </source>
</reference>
<feature type="compositionally biased region" description="Low complexity" evidence="1">
    <location>
        <begin position="92"/>
        <end position="108"/>
    </location>
</feature>
<organism evidence="3 4">
    <name type="scientific">Nyctibius grandis</name>
    <name type="common">Great potoo</name>
    <dbReference type="NCBI Taxonomy" id="48427"/>
    <lineage>
        <taxon>Eukaryota</taxon>
        <taxon>Metazoa</taxon>
        <taxon>Chordata</taxon>
        <taxon>Craniata</taxon>
        <taxon>Vertebrata</taxon>
        <taxon>Euteleostomi</taxon>
        <taxon>Archelosauria</taxon>
        <taxon>Archosauria</taxon>
        <taxon>Dinosauria</taxon>
        <taxon>Saurischia</taxon>
        <taxon>Theropoda</taxon>
        <taxon>Coelurosauria</taxon>
        <taxon>Aves</taxon>
        <taxon>Neognathae</taxon>
        <taxon>Neoaves</taxon>
        <taxon>Strisores</taxon>
        <taxon>Caprimulgiformes</taxon>
        <taxon>Nyctibiidae</taxon>
        <taxon>Nyctibius</taxon>
    </lineage>
</organism>
<name>A0A7L2GQ73_NYCGR</name>
<feature type="domain" description="VWFC" evidence="2">
    <location>
        <begin position="2"/>
        <end position="59"/>
    </location>
</feature>
<dbReference type="AlphaFoldDB" id="A0A7L2GQ73"/>
<gene>
    <name evidence="3" type="primary">Sspo_0</name>
    <name evidence="3" type="ORF">NYCGRA_R15121</name>
</gene>
<dbReference type="Proteomes" id="UP000567826">
    <property type="component" value="Unassembled WGS sequence"/>
</dbReference>
<feature type="region of interest" description="Disordered" evidence="1">
    <location>
        <begin position="92"/>
        <end position="125"/>
    </location>
</feature>
<feature type="compositionally biased region" description="Pro residues" evidence="1">
    <location>
        <begin position="109"/>
        <end position="125"/>
    </location>
</feature>
<evidence type="ECO:0000256" key="1">
    <source>
        <dbReference type="SAM" id="MobiDB-lite"/>
    </source>
</evidence>
<evidence type="ECO:0000313" key="4">
    <source>
        <dbReference type="Proteomes" id="UP000567826"/>
    </source>
</evidence>
<protein>
    <submittedName>
        <fullName evidence="3">SSPO protein</fullName>
    </submittedName>
</protein>